<evidence type="ECO:0000256" key="2">
    <source>
        <dbReference type="ARBA" id="ARBA00023315"/>
    </source>
</evidence>
<dbReference type="PANTHER" id="PTHR43877:SF2">
    <property type="entry name" value="AMINOALKYLPHOSPHONATE N-ACETYLTRANSFERASE-RELATED"/>
    <property type="match status" value="1"/>
</dbReference>
<dbReference type="SUPFAM" id="SSF55729">
    <property type="entry name" value="Acyl-CoA N-acyltransferases (Nat)"/>
    <property type="match status" value="1"/>
</dbReference>
<dbReference type="Gene3D" id="3.40.630.30">
    <property type="match status" value="1"/>
</dbReference>
<evidence type="ECO:0000313" key="5">
    <source>
        <dbReference type="Proteomes" id="UP001501321"/>
    </source>
</evidence>
<keyword evidence="2" id="KW-0012">Acyltransferase</keyword>
<name>A0ABP8QBR8_9GAMM</name>
<feature type="domain" description="N-acetyltransferase" evidence="3">
    <location>
        <begin position="8"/>
        <end position="161"/>
    </location>
</feature>
<dbReference type="InterPro" id="IPR050832">
    <property type="entry name" value="Bact_Acetyltransf"/>
</dbReference>
<dbReference type="EMBL" id="BAABFC010000014">
    <property type="protein sequence ID" value="GAA4500628.1"/>
    <property type="molecule type" value="Genomic_DNA"/>
</dbReference>
<organism evidence="4 5">
    <name type="scientific">Pseudaeromonas paramecii</name>
    <dbReference type="NCBI Taxonomy" id="2138166"/>
    <lineage>
        <taxon>Bacteria</taxon>
        <taxon>Pseudomonadati</taxon>
        <taxon>Pseudomonadota</taxon>
        <taxon>Gammaproteobacteria</taxon>
        <taxon>Aeromonadales</taxon>
        <taxon>Aeromonadaceae</taxon>
        <taxon>Pseudaeromonas</taxon>
    </lineage>
</organism>
<sequence>MSIELVWVDFNQPEQAAQLVALLDAYAREEAGGGEPLSEEVKTHLPSRLAKLSYAHSLLAYVDGVPAGLINCMEGFSSFQARPLLNLHDVVVLPAFRGQGLIQTMLAEVEAQAQRLGCCKLTLEVLSGNARAQGAYRRAGYAGYELDPAMGQALFWQKKLA</sequence>
<gene>
    <name evidence="4" type="ORF">GCM10023095_22680</name>
</gene>
<evidence type="ECO:0000259" key="3">
    <source>
        <dbReference type="PROSITE" id="PS51186"/>
    </source>
</evidence>
<keyword evidence="1" id="KW-0808">Transferase</keyword>
<accession>A0ABP8QBR8</accession>
<dbReference type="InterPro" id="IPR000182">
    <property type="entry name" value="GNAT_dom"/>
</dbReference>
<evidence type="ECO:0000256" key="1">
    <source>
        <dbReference type="ARBA" id="ARBA00022679"/>
    </source>
</evidence>
<comment type="caution">
    <text evidence="4">The sequence shown here is derived from an EMBL/GenBank/DDBJ whole genome shotgun (WGS) entry which is preliminary data.</text>
</comment>
<dbReference type="PROSITE" id="PS51186">
    <property type="entry name" value="GNAT"/>
    <property type="match status" value="1"/>
</dbReference>
<protein>
    <submittedName>
        <fullName evidence="4">GNAT family N-acetyltransferase</fullName>
    </submittedName>
</protein>
<proteinExistence type="predicted"/>
<dbReference type="Pfam" id="PF00583">
    <property type="entry name" value="Acetyltransf_1"/>
    <property type="match status" value="1"/>
</dbReference>
<dbReference type="InterPro" id="IPR016181">
    <property type="entry name" value="Acyl_CoA_acyltransferase"/>
</dbReference>
<dbReference type="CDD" id="cd04301">
    <property type="entry name" value="NAT_SF"/>
    <property type="match status" value="1"/>
</dbReference>
<dbReference type="Proteomes" id="UP001501321">
    <property type="component" value="Unassembled WGS sequence"/>
</dbReference>
<reference evidence="5" key="1">
    <citation type="journal article" date="2019" name="Int. J. Syst. Evol. Microbiol.">
        <title>The Global Catalogue of Microorganisms (GCM) 10K type strain sequencing project: providing services to taxonomists for standard genome sequencing and annotation.</title>
        <authorList>
            <consortium name="The Broad Institute Genomics Platform"/>
            <consortium name="The Broad Institute Genome Sequencing Center for Infectious Disease"/>
            <person name="Wu L."/>
            <person name="Ma J."/>
        </authorList>
    </citation>
    <scope>NUCLEOTIDE SEQUENCE [LARGE SCALE GENOMIC DNA]</scope>
    <source>
        <strain evidence="5">JCM 32226</strain>
    </source>
</reference>
<dbReference type="PANTHER" id="PTHR43877">
    <property type="entry name" value="AMINOALKYLPHOSPHONATE N-ACETYLTRANSFERASE-RELATED-RELATED"/>
    <property type="match status" value="1"/>
</dbReference>
<keyword evidence="5" id="KW-1185">Reference proteome</keyword>
<dbReference type="RefSeq" id="WP_345013141.1">
    <property type="nucleotide sequence ID" value="NZ_BAABFC010000014.1"/>
</dbReference>
<evidence type="ECO:0000313" key="4">
    <source>
        <dbReference type="EMBL" id="GAA4500628.1"/>
    </source>
</evidence>